<evidence type="ECO:0000313" key="5">
    <source>
        <dbReference type="Proteomes" id="UP000051984"/>
    </source>
</evidence>
<keyword evidence="2" id="KW-0067">ATP-binding</keyword>
<dbReference type="EMBL" id="AZCT01000002">
    <property type="protein sequence ID" value="KRK13338.1"/>
    <property type="molecule type" value="Genomic_DNA"/>
</dbReference>
<dbReference type="Proteomes" id="UP000051984">
    <property type="component" value="Unassembled WGS sequence"/>
</dbReference>
<dbReference type="AlphaFoldDB" id="A0A0R1F2S6"/>
<comment type="caution">
    <text evidence="4">The sequence shown here is derived from an EMBL/GenBank/DDBJ whole genome shotgun (WGS) entry which is preliminary data.</text>
</comment>
<accession>A0A0R1F2S6</accession>
<dbReference type="InterPro" id="IPR003439">
    <property type="entry name" value="ABC_transporter-like_ATP-bd"/>
</dbReference>
<name>A0A0R1F2S6_LACZE</name>
<evidence type="ECO:0000313" key="4">
    <source>
        <dbReference type="EMBL" id="KRK13338.1"/>
    </source>
</evidence>
<dbReference type="Gene3D" id="3.40.50.300">
    <property type="entry name" value="P-loop containing nucleotide triphosphate hydrolases"/>
    <property type="match status" value="1"/>
</dbReference>
<dbReference type="Pfam" id="PF00005">
    <property type="entry name" value="ABC_tran"/>
    <property type="match status" value="1"/>
</dbReference>
<keyword evidence="1" id="KW-0547">Nucleotide-binding</keyword>
<dbReference type="RefSeq" id="WP_010490057.1">
    <property type="nucleotide sequence ID" value="NZ_AZCT01000002.1"/>
</dbReference>
<gene>
    <name evidence="4" type="ORF">FD51_GL001546</name>
</gene>
<dbReference type="InterPro" id="IPR027417">
    <property type="entry name" value="P-loop_NTPase"/>
</dbReference>
<evidence type="ECO:0000256" key="1">
    <source>
        <dbReference type="ARBA" id="ARBA00022741"/>
    </source>
</evidence>
<dbReference type="PATRIC" id="fig|1423816.3.peg.1616"/>
<dbReference type="PANTHER" id="PTHR42798:SF4">
    <property type="entry name" value="ABC TRANSPORTER DOMAIN-CONTAINING PROTEIN"/>
    <property type="match status" value="1"/>
</dbReference>
<dbReference type="SUPFAM" id="SSF52540">
    <property type="entry name" value="P-loop containing nucleoside triphosphate hydrolases"/>
    <property type="match status" value="1"/>
</dbReference>
<dbReference type="SMART" id="SM00382">
    <property type="entry name" value="AAA"/>
    <property type="match status" value="1"/>
</dbReference>
<evidence type="ECO:0000259" key="3">
    <source>
        <dbReference type="PROSITE" id="PS50893"/>
    </source>
</evidence>
<dbReference type="GO" id="GO:0005524">
    <property type="term" value="F:ATP binding"/>
    <property type="evidence" value="ECO:0007669"/>
    <property type="project" value="UniProtKB-KW"/>
</dbReference>
<dbReference type="InterPro" id="IPR003593">
    <property type="entry name" value="AAA+_ATPase"/>
</dbReference>
<dbReference type="eggNOG" id="COG1136">
    <property type="taxonomic scope" value="Bacteria"/>
</dbReference>
<organism evidence="4 5">
    <name type="scientific">Lacticaseibacillus zeae DSM 20178 = KCTC 3804</name>
    <dbReference type="NCBI Taxonomy" id="1423816"/>
    <lineage>
        <taxon>Bacteria</taxon>
        <taxon>Bacillati</taxon>
        <taxon>Bacillota</taxon>
        <taxon>Bacilli</taxon>
        <taxon>Lactobacillales</taxon>
        <taxon>Lactobacillaceae</taxon>
        <taxon>Lacticaseibacillus</taxon>
    </lineage>
</organism>
<dbReference type="PROSITE" id="PS50893">
    <property type="entry name" value="ABC_TRANSPORTER_2"/>
    <property type="match status" value="1"/>
</dbReference>
<dbReference type="PROSITE" id="PS00211">
    <property type="entry name" value="ABC_TRANSPORTER_1"/>
    <property type="match status" value="1"/>
</dbReference>
<reference evidence="4 5" key="1">
    <citation type="journal article" date="2015" name="Genome Announc.">
        <title>Expanding the biotechnology potential of lactobacilli through comparative genomics of 213 strains and associated genera.</title>
        <authorList>
            <person name="Sun Z."/>
            <person name="Harris H.M."/>
            <person name="McCann A."/>
            <person name="Guo C."/>
            <person name="Argimon S."/>
            <person name="Zhang W."/>
            <person name="Yang X."/>
            <person name="Jeffery I.B."/>
            <person name="Cooney J.C."/>
            <person name="Kagawa T.F."/>
            <person name="Liu W."/>
            <person name="Song Y."/>
            <person name="Salvetti E."/>
            <person name="Wrobel A."/>
            <person name="Rasinkangas P."/>
            <person name="Parkhill J."/>
            <person name="Rea M.C."/>
            <person name="O'Sullivan O."/>
            <person name="Ritari J."/>
            <person name="Douillard F.P."/>
            <person name="Paul Ross R."/>
            <person name="Yang R."/>
            <person name="Briner A.E."/>
            <person name="Felis G.E."/>
            <person name="de Vos W.M."/>
            <person name="Barrangou R."/>
            <person name="Klaenhammer T.R."/>
            <person name="Caufield P.W."/>
            <person name="Cui Y."/>
            <person name="Zhang H."/>
            <person name="O'Toole P.W."/>
        </authorList>
    </citation>
    <scope>NUCLEOTIDE SEQUENCE [LARGE SCALE GENOMIC DNA]</scope>
    <source>
        <strain evidence="4 5">DSM 20178</strain>
    </source>
</reference>
<dbReference type="GO" id="GO:0016887">
    <property type="term" value="F:ATP hydrolysis activity"/>
    <property type="evidence" value="ECO:0007669"/>
    <property type="project" value="InterPro"/>
</dbReference>
<protein>
    <submittedName>
        <fullName evidence="4">Peptide ABC transporter ATPase</fullName>
    </submittedName>
</protein>
<proteinExistence type="predicted"/>
<sequence>MIEVKGLTKKFAQRMIFENVNCQLVQGKSYAIIGKSGTGKTTFLNILGGLETATAGTVMVDDQPVSTKNLPQLRRDKFGFIFQNFGLVDKETVAYNLKIGLANQRLSRQEQTIAMKEVLQQLGLANVDLKQRIFTLSGGEQQRLALARLLLKKPTIIFADEPTGSLDADNADEVTRHLLHDFGDQATIIVATHTAEVWRHCDYLIRVENCRITITENIAKGEKPA</sequence>
<dbReference type="InterPro" id="IPR017871">
    <property type="entry name" value="ABC_transporter-like_CS"/>
</dbReference>
<evidence type="ECO:0000256" key="2">
    <source>
        <dbReference type="ARBA" id="ARBA00022840"/>
    </source>
</evidence>
<feature type="domain" description="ABC transporter" evidence="3">
    <location>
        <begin position="2"/>
        <end position="225"/>
    </location>
</feature>
<dbReference type="PANTHER" id="PTHR42798">
    <property type="entry name" value="LIPOPROTEIN-RELEASING SYSTEM ATP-BINDING PROTEIN LOLD"/>
    <property type="match status" value="1"/>
</dbReference>